<evidence type="ECO:0000313" key="13">
    <source>
        <dbReference type="Proteomes" id="UP000192569"/>
    </source>
</evidence>
<dbReference type="Proteomes" id="UP000192569">
    <property type="component" value="Chromosome I"/>
</dbReference>
<keyword evidence="2" id="KW-0813">Transport</keyword>
<evidence type="ECO:0000256" key="10">
    <source>
        <dbReference type="SAM" id="Phobius"/>
    </source>
</evidence>
<dbReference type="GO" id="GO:0051205">
    <property type="term" value="P:protein insertion into membrane"/>
    <property type="evidence" value="ECO:0007669"/>
    <property type="project" value="TreeGrafter"/>
</dbReference>
<protein>
    <submittedName>
        <fullName evidence="12">Protein translocase subunit yidC</fullName>
    </submittedName>
</protein>
<feature type="transmembrane region" description="Helical" evidence="10">
    <location>
        <begin position="133"/>
        <end position="157"/>
    </location>
</feature>
<keyword evidence="8" id="KW-0143">Chaperone</keyword>
<comment type="subcellular location">
    <subcellularLocation>
        <location evidence="1">Cell membrane</location>
        <topology evidence="1">Multi-pass membrane protein</topology>
    </subcellularLocation>
    <subcellularLocation>
        <location evidence="9">Membrane</location>
        <topology evidence="9">Multi-pass membrane protein</topology>
    </subcellularLocation>
</comment>
<organism evidence="12 13">
    <name type="scientific">Thermanaeromonas toyohensis ToBE</name>
    <dbReference type="NCBI Taxonomy" id="698762"/>
    <lineage>
        <taxon>Bacteria</taxon>
        <taxon>Bacillati</taxon>
        <taxon>Bacillota</taxon>
        <taxon>Clostridia</taxon>
        <taxon>Neomoorellales</taxon>
        <taxon>Neomoorellaceae</taxon>
        <taxon>Thermanaeromonas</taxon>
    </lineage>
</organism>
<evidence type="ECO:0000259" key="11">
    <source>
        <dbReference type="Pfam" id="PF02096"/>
    </source>
</evidence>
<evidence type="ECO:0000256" key="8">
    <source>
        <dbReference type="ARBA" id="ARBA00023186"/>
    </source>
</evidence>
<evidence type="ECO:0000256" key="1">
    <source>
        <dbReference type="ARBA" id="ARBA00004651"/>
    </source>
</evidence>
<keyword evidence="6 10" id="KW-1133">Transmembrane helix</keyword>
<evidence type="ECO:0000256" key="9">
    <source>
        <dbReference type="RuleBase" id="RU003945"/>
    </source>
</evidence>
<gene>
    <name evidence="12" type="ORF">SAMN00808754_3328</name>
</gene>
<dbReference type="CDD" id="cd20070">
    <property type="entry name" value="5TM_YidC_Alb3"/>
    <property type="match status" value="1"/>
</dbReference>
<evidence type="ECO:0000256" key="2">
    <source>
        <dbReference type="ARBA" id="ARBA00022448"/>
    </source>
</evidence>
<dbReference type="GO" id="GO:0032977">
    <property type="term" value="F:membrane insertase activity"/>
    <property type="evidence" value="ECO:0007669"/>
    <property type="project" value="InterPro"/>
</dbReference>
<dbReference type="EMBL" id="LT838272">
    <property type="protein sequence ID" value="SMC00196.1"/>
    <property type="molecule type" value="Genomic_DNA"/>
</dbReference>
<dbReference type="RefSeq" id="WP_084666959.1">
    <property type="nucleotide sequence ID" value="NZ_LT838272.1"/>
</dbReference>
<dbReference type="PRINTS" id="PR01900">
    <property type="entry name" value="YIDCPROTEIN"/>
</dbReference>
<sequence length="225" mass="25590">MGGLVDFLSQSLQFFYRITGVLGIPNYGLAIIFFTVTVKILLSPLTYKQLKSIKRMQELQPKVQEIQKKYKNNPQKAQQAMLELYRAEKINPLGGCLPLLVQMPILFALFAALRDFFNPARNPAVKMEHANFFWVPNLGQADPYFLLPVLVALSTFLQQRLSMINPQDGSQKTMLIVMPLIIGWMSSQLPAGLALYWVVFSLMGILEQWLLRRQPGLAKEEVSTK</sequence>
<name>A0A1W1W3M3_9FIRM</name>
<feature type="transmembrane region" description="Helical" evidence="10">
    <location>
        <begin position="27"/>
        <end position="47"/>
    </location>
</feature>
<feature type="domain" description="Membrane insertase YidC/Oxa/ALB C-terminal" evidence="11">
    <location>
        <begin position="27"/>
        <end position="212"/>
    </location>
</feature>
<dbReference type="PANTHER" id="PTHR12428:SF65">
    <property type="entry name" value="CYTOCHROME C OXIDASE ASSEMBLY PROTEIN COX18, MITOCHONDRIAL"/>
    <property type="match status" value="1"/>
</dbReference>
<dbReference type="OrthoDB" id="9780552at2"/>
<accession>A0A1W1W3M3</accession>
<evidence type="ECO:0000256" key="4">
    <source>
        <dbReference type="ARBA" id="ARBA00022692"/>
    </source>
</evidence>
<dbReference type="GO" id="GO:0005886">
    <property type="term" value="C:plasma membrane"/>
    <property type="evidence" value="ECO:0007669"/>
    <property type="project" value="UniProtKB-SubCell"/>
</dbReference>
<proteinExistence type="inferred from homology"/>
<keyword evidence="7 10" id="KW-0472">Membrane</keyword>
<feature type="transmembrane region" description="Helical" evidence="10">
    <location>
        <begin position="90"/>
        <end position="113"/>
    </location>
</feature>
<evidence type="ECO:0000256" key="3">
    <source>
        <dbReference type="ARBA" id="ARBA00022475"/>
    </source>
</evidence>
<evidence type="ECO:0000256" key="5">
    <source>
        <dbReference type="ARBA" id="ARBA00022927"/>
    </source>
</evidence>
<dbReference type="STRING" id="698762.SAMN00808754_3328"/>
<evidence type="ECO:0000256" key="7">
    <source>
        <dbReference type="ARBA" id="ARBA00023136"/>
    </source>
</evidence>
<keyword evidence="3" id="KW-1003">Cell membrane</keyword>
<dbReference type="InterPro" id="IPR001708">
    <property type="entry name" value="YidC/ALB3/OXA1/COX18"/>
</dbReference>
<dbReference type="PANTHER" id="PTHR12428">
    <property type="entry name" value="OXA1"/>
    <property type="match status" value="1"/>
</dbReference>
<keyword evidence="13" id="KW-1185">Reference proteome</keyword>
<keyword evidence="4 9" id="KW-0812">Transmembrane</keyword>
<comment type="similarity">
    <text evidence="9">Belongs to the OXA1/ALB3/YidC family.</text>
</comment>
<dbReference type="NCBIfam" id="TIGR03592">
    <property type="entry name" value="yidC_oxa1_cterm"/>
    <property type="match status" value="1"/>
</dbReference>
<dbReference type="InterPro" id="IPR028055">
    <property type="entry name" value="YidC/Oxa/ALB_C"/>
</dbReference>
<evidence type="ECO:0000313" key="12">
    <source>
        <dbReference type="EMBL" id="SMC00196.1"/>
    </source>
</evidence>
<dbReference type="InterPro" id="IPR047196">
    <property type="entry name" value="YidC_ALB_C"/>
</dbReference>
<feature type="transmembrane region" description="Helical" evidence="10">
    <location>
        <begin position="169"/>
        <end position="187"/>
    </location>
</feature>
<dbReference type="AlphaFoldDB" id="A0A1W1W3M3"/>
<dbReference type="Pfam" id="PF02096">
    <property type="entry name" value="60KD_IMP"/>
    <property type="match status" value="1"/>
</dbReference>
<dbReference type="GO" id="GO:0015031">
    <property type="term" value="P:protein transport"/>
    <property type="evidence" value="ECO:0007669"/>
    <property type="project" value="UniProtKB-KW"/>
</dbReference>
<keyword evidence="5" id="KW-0653">Protein transport</keyword>
<reference evidence="12 13" key="1">
    <citation type="submission" date="2017-04" db="EMBL/GenBank/DDBJ databases">
        <authorList>
            <person name="Afonso C.L."/>
            <person name="Miller P.J."/>
            <person name="Scott M.A."/>
            <person name="Spackman E."/>
            <person name="Goraichik I."/>
            <person name="Dimitrov K.M."/>
            <person name="Suarez D.L."/>
            <person name="Swayne D.E."/>
        </authorList>
    </citation>
    <scope>NUCLEOTIDE SEQUENCE [LARGE SCALE GENOMIC DNA]</scope>
    <source>
        <strain evidence="12 13">ToBE</strain>
    </source>
</reference>
<evidence type="ECO:0000256" key="6">
    <source>
        <dbReference type="ARBA" id="ARBA00022989"/>
    </source>
</evidence>